<protein>
    <submittedName>
        <fullName evidence="2">Uncharacterized protein</fullName>
    </submittedName>
</protein>
<feature type="compositionally biased region" description="Basic and acidic residues" evidence="1">
    <location>
        <begin position="42"/>
        <end position="51"/>
    </location>
</feature>
<dbReference type="EMBL" id="CP094298">
    <property type="protein sequence ID" value="UNZ04748.1"/>
    <property type="molecule type" value="Genomic_DNA"/>
</dbReference>
<evidence type="ECO:0000313" key="2">
    <source>
        <dbReference type="EMBL" id="UNZ04748.1"/>
    </source>
</evidence>
<evidence type="ECO:0000313" key="3">
    <source>
        <dbReference type="Proteomes" id="UP000829494"/>
    </source>
</evidence>
<feature type="compositionally biased region" description="Pro residues" evidence="1">
    <location>
        <begin position="153"/>
        <end position="165"/>
    </location>
</feature>
<feature type="compositionally biased region" description="Low complexity" evidence="1">
    <location>
        <begin position="64"/>
        <end position="73"/>
    </location>
</feature>
<feature type="compositionally biased region" description="Pro residues" evidence="1">
    <location>
        <begin position="116"/>
        <end position="127"/>
    </location>
</feature>
<proteinExistence type="predicted"/>
<sequence length="800" mass="87607">MTDDPFTTGEPEDAASRPDQPPADRSGHPLAPEQENPSLEQPRWRWSDRLGRLNRPSSAPPPAGAETGTPSGALPAEAVPTPAAEGIPRDIPEGQLAPEQADTTGTDGHVNHPVWPAHPTPTAPPLPDGAEGGSLDHSPPPAASANGSGSQEIPPPNDPPPPLPPAALGTRVQTVAAYGIGYQAEAQHFYGGDFVRQQPVHPDDLAACGENRFVEPRDTDAWEHAQALVRDRGVVVLCAPPGTGRRTAGLRLLANMGSPALPLTIVDLEPEWSKPDAKILPAAASHGYLLDLSDMQLEPGPRFGQGLINHGSDGKKNGCYLVVLTTPDAWHGVWAEQTRLITVKHSSPNAKPLARQELFQLRAEQRATWLDQETYKEIWLSNPPAQEARRLARIVYEAKENDSSIIDEFRGWSTHINSLLTPAKQGQPGEPELVSTRATVWAGALLHGGRKQSVLHAADLLLEKLEFTRKPLNVLADATSSHRLKAATLTPHGDRAFHAQDKHDLAPAILRNLWEEFPTQRNLLRSWAVSVVAHQAIPDDDARLAVDALLELSRELHDNSIIDSIAKEVSERRMSLAVKALTKAALDPVLGKYVRERLYRWMLGKPSPAMVDLVTQICGGELADRQPSIAMTRLARAAVHAPYPSRPMVDTFRRLAQINPTEVTKALETWLTEEPAKKHGLVAFLSLAASDEGTQFLLSTTDTPEGRGRFVRAWQQLLQADESQSAADDQLDMWGTKAENQELPSELLIDLMSEVYEPKIHRSGLQRFFARDTDFQDSFWGAVYRQVIIRTHEREKASGE</sequence>
<name>A0ABY3Z4Q3_STRRM</name>
<keyword evidence="3" id="KW-1185">Reference proteome</keyword>
<feature type="region of interest" description="Disordered" evidence="1">
    <location>
        <begin position="1"/>
        <end position="168"/>
    </location>
</feature>
<dbReference type="Proteomes" id="UP000829494">
    <property type="component" value="Chromosome"/>
</dbReference>
<organism evidence="2 3">
    <name type="scientific">Streptomyces rimosus subsp. rimosus</name>
    <dbReference type="NCBI Taxonomy" id="132474"/>
    <lineage>
        <taxon>Bacteria</taxon>
        <taxon>Bacillati</taxon>
        <taxon>Actinomycetota</taxon>
        <taxon>Actinomycetes</taxon>
        <taxon>Kitasatosporales</taxon>
        <taxon>Streptomycetaceae</taxon>
        <taxon>Streptomyces</taxon>
    </lineage>
</organism>
<gene>
    <name evidence="2" type="ORF">SRIMR7_21585</name>
</gene>
<evidence type="ECO:0000256" key="1">
    <source>
        <dbReference type="SAM" id="MobiDB-lite"/>
    </source>
</evidence>
<reference evidence="2 3" key="1">
    <citation type="submission" date="2022-03" db="EMBL/GenBank/DDBJ databases">
        <title>Complete genome of Streptomyces rimosus ssp. rimosus R7 (=ATCC 10970).</title>
        <authorList>
            <person name="Beganovic S."/>
            <person name="Ruckert C."/>
            <person name="Busche T."/>
            <person name="Kalinowski J."/>
            <person name="Wittmann C."/>
        </authorList>
    </citation>
    <scope>NUCLEOTIDE SEQUENCE [LARGE SCALE GENOMIC DNA]</scope>
    <source>
        <strain evidence="2 3">R7</strain>
    </source>
</reference>
<accession>A0ABY3Z4Q3</accession>